<dbReference type="PANTHER" id="PTHR10794:SF63">
    <property type="entry name" value="ALPHA_BETA HYDROLASE 1, ISOFORM A"/>
    <property type="match status" value="1"/>
</dbReference>
<dbReference type="Pfam" id="PF00561">
    <property type="entry name" value="Abhydrolase_1"/>
    <property type="match status" value="1"/>
</dbReference>
<organism evidence="4 5">
    <name type="scientific">Sporisorium graminicola</name>
    <dbReference type="NCBI Taxonomy" id="280036"/>
    <lineage>
        <taxon>Eukaryota</taxon>
        <taxon>Fungi</taxon>
        <taxon>Dikarya</taxon>
        <taxon>Basidiomycota</taxon>
        <taxon>Ustilaginomycotina</taxon>
        <taxon>Ustilaginomycetes</taxon>
        <taxon>Ustilaginales</taxon>
        <taxon>Ustilaginaceae</taxon>
        <taxon>Sporisorium</taxon>
    </lineage>
</organism>
<reference evidence="4 5" key="1">
    <citation type="submission" date="2019-05" db="EMBL/GenBank/DDBJ databases">
        <title>Sporisorium graminicola CBS 10092 draft sequencing and annotation.</title>
        <authorList>
            <person name="Solano-Gonzalez S."/>
            <person name="Caddick M.X."/>
            <person name="Darby A."/>
        </authorList>
    </citation>
    <scope>NUCLEOTIDE SEQUENCE [LARGE SCALE GENOMIC DNA]</scope>
    <source>
        <strain evidence="4 5">CBS 10092</strain>
    </source>
</reference>
<feature type="compositionally biased region" description="Low complexity" evidence="2">
    <location>
        <begin position="571"/>
        <end position="582"/>
    </location>
</feature>
<evidence type="ECO:0000256" key="1">
    <source>
        <dbReference type="ARBA" id="ARBA00010884"/>
    </source>
</evidence>
<dbReference type="RefSeq" id="XP_029738214.1">
    <property type="nucleotide sequence ID" value="XM_029885648.1"/>
</dbReference>
<comment type="similarity">
    <text evidence="1">Belongs to the AB hydrolase superfamily. AB hydrolase 4 family.</text>
</comment>
<dbReference type="GO" id="GO:0051792">
    <property type="term" value="P:medium-chain fatty acid biosynthetic process"/>
    <property type="evidence" value="ECO:0007669"/>
    <property type="project" value="TreeGrafter"/>
</dbReference>
<dbReference type="EMBL" id="SRRM01000018">
    <property type="protein sequence ID" value="TKY86229.1"/>
    <property type="molecule type" value="Genomic_DNA"/>
</dbReference>
<dbReference type="SUPFAM" id="SSF53474">
    <property type="entry name" value="alpha/beta-Hydrolases"/>
    <property type="match status" value="1"/>
</dbReference>
<accession>A0A4V6ETD6</accession>
<evidence type="ECO:0000259" key="3">
    <source>
        <dbReference type="Pfam" id="PF00561"/>
    </source>
</evidence>
<sequence length="696" mass="75192">MSGLLSSTATLLGRTILSPLAPHSLFAVNVEYYKPATSSSVTSSTRTSSPSIESLLAATETLNPAKNPTFKPTPWLSTGHLQTIYSAVGNFSTIDEVEFKRRVFLTPDGGTVGLDISPPSLASSEEDLKAQNHPAADGLPTVVCLHGLTGGSHESYVRNCFSHLTKPTAEGGLGYRGIVVNFRGCANVPVTSPQLYSALKIADIRSALLLITKLYPNSPLVGIGFSLGANVLGRYLGEEGDATPLLGGVIVGTPFDLKAGADELDYGGFLSQKYSMAMGHNLQRMARKHKDTLALHPPFRALLDDLYDAPPQPKAELELYKQQAKHGGPRPGERAIIKRGSLKAADETMTRFVGGLPKPYGEFPFDSADDYYNYGGCANNVANVKRPMLCLSAEDDPIVPSKIWAKIRAAIGRNPDGTPVGPSSSEKEYNENVVLAWTKAGGHLGWFEGLRPRRWLYRPTSEFIRALFEQTSSDEKARIRAKSRWVQEQVVEKQVEIELIPKEALPVYTLPGEGTRSSRRTDTVDPAPETPQTAPSGTDTPSRVADLHRDLQSHTPGAEDSLLNPSDTGFSANAPPSLASPARVNDSSRHTTLRMGWLLTPLLKDAPLVHPRHAIYAPYSEPPSADIDVRSKAGWDKIERIMYVDKSHPEVGFCELGPDTRVAGAGETFRGGIDTPGDSTEPQTRGDKKKGVIAGL</sequence>
<protein>
    <recommendedName>
        <fullName evidence="3">AB hydrolase-1 domain-containing protein</fullName>
    </recommendedName>
</protein>
<dbReference type="InterPro" id="IPR029058">
    <property type="entry name" value="AB_hydrolase_fold"/>
</dbReference>
<dbReference type="OrthoDB" id="5954035at2759"/>
<evidence type="ECO:0000313" key="5">
    <source>
        <dbReference type="Proteomes" id="UP000306050"/>
    </source>
</evidence>
<feature type="region of interest" description="Disordered" evidence="2">
    <location>
        <begin position="668"/>
        <end position="696"/>
    </location>
</feature>
<name>A0A4V6ETD6_9BASI</name>
<keyword evidence="5" id="KW-1185">Reference proteome</keyword>
<dbReference type="InterPro" id="IPR000073">
    <property type="entry name" value="AB_hydrolase_1"/>
</dbReference>
<dbReference type="GO" id="GO:0051793">
    <property type="term" value="P:medium-chain fatty acid catabolic process"/>
    <property type="evidence" value="ECO:0007669"/>
    <property type="project" value="TreeGrafter"/>
</dbReference>
<feature type="region of interest" description="Disordered" evidence="2">
    <location>
        <begin position="508"/>
        <end position="587"/>
    </location>
</feature>
<feature type="domain" description="AB hydrolase-1" evidence="3">
    <location>
        <begin position="140"/>
        <end position="411"/>
    </location>
</feature>
<evidence type="ECO:0000313" key="4">
    <source>
        <dbReference type="EMBL" id="TKY86229.1"/>
    </source>
</evidence>
<dbReference type="InterPro" id="IPR050960">
    <property type="entry name" value="AB_hydrolase_4_sf"/>
</dbReference>
<gene>
    <name evidence="4" type="ORF">EX895_005054</name>
</gene>
<dbReference type="AlphaFoldDB" id="A0A4V6ETD6"/>
<dbReference type="GeneID" id="40727949"/>
<evidence type="ECO:0000256" key="2">
    <source>
        <dbReference type="SAM" id="MobiDB-lite"/>
    </source>
</evidence>
<comment type="caution">
    <text evidence="4">The sequence shown here is derived from an EMBL/GenBank/DDBJ whole genome shotgun (WGS) entry which is preliminary data.</text>
</comment>
<dbReference type="Gene3D" id="3.40.50.1820">
    <property type="entry name" value="alpha/beta hydrolase"/>
    <property type="match status" value="1"/>
</dbReference>
<proteinExistence type="inferred from homology"/>
<dbReference type="PANTHER" id="PTHR10794">
    <property type="entry name" value="ABHYDROLASE DOMAIN-CONTAINING PROTEIN"/>
    <property type="match status" value="1"/>
</dbReference>
<dbReference type="GO" id="GO:0008126">
    <property type="term" value="F:acetylesterase activity"/>
    <property type="evidence" value="ECO:0007669"/>
    <property type="project" value="TreeGrafter"/>
</dbReference>
<dbReference type="KEGG" id="sgra:EX895_005054"/>
<dbReference type="Proteomes" id="UP000306050">
    <property type="component" value="Chromosome SGRAM_5"/>
</dbReference>
<feature type="compositionally biased region" description="Polar residues" evidence="2">
    <location>
        <begin position="530"/>
        <end position="541"/>
    </location>
</feature>
<dbReference type="GO" id="GO:0047372">
    <property type="term" value="F:monoacylglycerol lipase activity"/>
    <property type="evidence" value="ECO:0007669"/>
    <property type="project" value="TreeGrafter"/>
</dbReference>